<dbReference type="Proteomes" id="UP000290289">
    <property type="component" value="Chromosome 16"/>
</dbReference>
<comment type="caution">
    <text evidence="1">The sequence shown here is derived from an EMBL/GenBank/DDBJ whole genome shotgun (WGS) entry which is preliminary data.</text>
</comment>
<gene>
    <name evidence="1" type="ORF">DVH24_018833</name>
</gene>
<evidence type="ECO:0000313" key="2">
    <source>
        <dbReference type="Proteomes" id="UP000290289"/>
    </source>
</evidence>
<protein>
    <submittedName>
        <fullName evidence="1">Uncharacterized protein</fullName>
    </submittedName>
</protein>
<keyword evidence="2" id="KW-1185">Reference proteome</keyword>
<dbReference type="EMBL" id="RDQH01000342">
    <property type="protein sequence ID" value="RXH71478.1"/>
    <property type="molecule type" value="Genomic_DNA"/>
</dbReference>
<organism evidence="1 2">
    <name type="scientific">Malus domestica</name>
    <name type="common">Apple</name>
    <name type="synonym">Pyrus malus</name>
    <dbReference type="NCBI Taxonomy" id="3750"/>
    <lineage>
        <taxon>Eukaryota</taxon>
        <taxon>Viridiplantae</taxon>
        <taxon>Streptophyta</taxon>
        <taxon>Embryophyta</taxon>
        <taxon>Tracheophyta</taxon>
        <taxon>Spermatophyta</taxon>
        <taxon>Magnoliopsida</taxon>
        <taxon>eudicotyledons</taxon>
        <taxon>Gunneridae</taxon>
        <taxon>Pentapetalae</taxon>
        <taxon>rosids</taxon>
        <taxon>fabids</taxon>
        <taxon>Rosales</taxon>
        <taxon>Rosaceae</taxon>
        <taxon>Amygdaloideae</taxon>
        <taxon>Maleae</taxon>
        <taxon>Malus</taxon>
    </lineage>
</organism>
<dbReference type="AlphaFoldDB" id="A0A498HJ08"/>
<evidence type="ECO:0000313" key="1">
    <source>
        <dbReference type="EMBL" id="RXH71478.1"/>
    </source>
</evidence>
<accession>A0A498HJ08</accession>
<proteinExistence type="predicted"/>
<reference evidence="1 2" key="1">
    <citation type="submission" date="2018-10" db="EMBL/GenBank/DDBJ databases">
        <title>A high-quality apple genome assembly.</title>
        <authorList>
            <person name="Hu J."/>
        </authorList>
    </citation>
    <scope>NUCLEOTIDE SEQUENCE [LARGE SCALE GENOMIC DNA]</scope>
    <source>
        <strain evidence="2">cv. HFTH1</strain>
        <tissue evidence="1">Young leaf</tissue>
    </source>
</reference>
<name>A0A498HJ08_MALDO</name>
<sequence length="195" mass="21686">MHEEKKLTLKFPIYFRGDLPYESSLMAEANVIRAAGLVSIDKDCAVVQVESNSKCLVDMFNGNMQHDVVIEGILFNIQCLKQQLRSEGGFHCWDDLEPQWLFNPLTSNHEAFWELISFGFHRNSEVKRVHVSNPMMGDSLGSSCVSSQKQNREGVVGAQSGQYRATVKSSPGCGAGPSRDVTSCHVDITCITTKR</sequence>